<dbReference type="EMBL" id="JAUCMV010000004">
    <property type="protein sequence ID" value="KAK0405332.1"/>
    <property type="molecule type" value="Genomic_DNA"/>
</dbReference>
<keyword evidence="3" id="KW-1185">Reference proteome</keyword>
<feature type="compositionally biased region" description="Low complexity" evidence="1">
    <location>
        <begin position="209"/>
        <end position="218"/>
    </location>
</feature>
<evidence type="ECO:0000313" key="3">
    <source>
        <dbReference type="Proteomes" id="UP001175271"/>
    </source>
</evidence>
<dbReference type="Proteomes" id="UP001175271">
    <property type="component" value="Unassembled WGS sequence"/>
</dbReference>
<reference evidence="2" key="1">
    <citation type="submission" date="2023-06" db="EMBL/GenBank/DDBJ databases">
        <title>Genomic analysis of the entomopathogenic nematode Steinernema hermaphroditum.</title>
        <authorList>
            <person name="Schwarz E.M."/>
            <person name="Heppert J.K."/>
            <person name="Baniya A."/>
            <person name="Schwartz H.T."/>
            <person name="Tan C.-H."/>
            <person name="Antoshechkin I."/>
            <person name="Sternberg P.W."/>
            <person name="Goodrich-Blair H."/>
            <person name="Dillman A.R."/>
        </authorList>
    </citation>
    <scope>NUCLEOTIDE SEQUENCE</scope>
    <source>
        <strain evidence="2">PS9179</strain>
        <tissue evidence="2">Whole animal</tissue>
    </source>
</reference>
<evidence type="ECO:0000256" key="1">
    <source>
        <dbReference type="SAM" id="MobiDB-lite"/>
    </source>
</evidence>
<name>A0AA39LPX3_9BILA</name>
<feature type="compositionally biased region" description="Basic residues" evidence="1">
    <location>
        <begin position="219"/>
        <end position="241"/>
    </location>
</feature>
<accession>A0AA39LPX3</accession>
<organism evidence="2 3">
    <name type="scientific">Steinernema hermaphroditum</name>
    <dbReference type="NCBI Taxonomy" id="289476"/>
    <lineage>
        <taxon>Eukaryota</taxon>
        <taxon>Metazoa</taxon>
        <taxon>Ecdysozoa</taxon>
        <taxon>Nematoda</taxon>
        <taxon>Chromadorea</taxon>
        <taxon>Rhabditida</taxon>
        <taxon>Tylenchina</taxon>
        <taxon>Panagrolaimomorpha</taxon>
        <taxon>Strongyloidoidea</taxon>
        <taxon>Steinernematidae</taxon>
        <taxon>Steinernema</taxon>
    </lineage>
</organism>
<dbReference type="AlphaFoldDB" id="A0AA39LPX3"/>
<feature type="region of interest" description="Disordered" evidence="1">
    <location>
        <begin position="209"/>
        <end position="256"/>
    </location>
</feature>
<sequence>MSAQHNGSASPRLEQVGTMKAELGVEDRLRQLEVAVNASRSRNQMLLSEMQHCTAELRTVRNQNDVCLQAIASLQRDNKNLMTQVETMRDSLEMHISDLRHEFGRMARASLGIPQNTFYDPHMIELETEVGSVQALASMTADDVHALKIGHERLRLTVNQLSQRWNVLFRQPPPVAINVLTTPAIAIPVVTVPVDPAALAAQLGILQAQQQQQQQQHHYQQHPHHQHPRAPQRSHHKRRMPQRPDAADSTTDGTHQ</sequence>
<protein>
    <submittedName>
        <fullName evidence="2">Uncharacterized protein</fullName>
    </submittedName>
</protein>
<comment type="caution">
    <text evidence="2">The sequence shown here is derived from an EMBL/GenBank/DDBJ whole genome shotgun (WGS) entry which is preliminary data.</text>
</comment>
<proteinExistence type="predicted"/>
<evidence type="ECO:0000313" key="2">
    <source>
        <dbReference type="EMBL" id="KAK0405332.1"/>
    </source>
</evidence>
<gene>
    <name evidence="2" type="ORF">QR680_017928</name>
</gene>